<dbReference type="Pfam" id="PF04464">
    <property type="entry name" value="Glyphos_transf"/>
    <property type="match status" value="2"/>
</dbReference>
<evidence type="ECO:0000313" key="9">
    <source>
        <dbReference type="Proteomes" id="UP000198823"/>
    </source>
</evidence>
<dbReference type="Gene3D" id="3.40.50.11820">
    <property type="match status" value="1"/>
</dbReference>
<protein>
    <submittedName>
        <fullName evidence="8">CDP-glycerol glycerophosphotransferase</fullName>
    </submittedName>
</protein>
<proteinExistence type="inferred from homology"/>
<keyword evidence="5" id="KW-0777">Teichoic acid biosynthesis</keyword>
<dbReference type="GO" id="GO:0047355">
    <property type="term" value="F:CDP-glycerol glycerophosphotransferase activity"/>
    <property type="evidence" value="ECO:0007669"/>
    <property type="project" value="InterPro"/>
</dbReference>
<dbReference type="InterPro" id="IPR041038">
    <property type="entry name" value="TarS_C1"/>
</dbReference>
<dbReference type="InterPro" id="IPR043149">
    <property type="entry name" value="TagF_N"/>
</dbReference>
<name>A0A1G6ZVT7_9BACL</name>
<dbReference type="RefSeq" id="WP_176765025.1">
    <property type="nucleotide sequence ID" value="NZ_FNAR01000003.1"/>
</dbReference>
<dbReference type="PANTHER" id="PTHR37316">
    <property type="entry name" value="TEICHOIC ACID GLYCEROL-PHOSPHATE PRIMASE"/>
    <property type="match status" value="1"/>
</dbReference>
<comment type="subcellular location">
    <subcellularLocation>
        <location evidence="1">Cell membrane</location>
        <topology evidence="1">Peripheral membrane protein</topology>
    </subcellularLocation>
</comment>
<comment type="similarity">
    <text evidence="2">Belongs to the CDP-glycerol glycerophosphotransferase family.</text>
</comment>
<evidence type="ECO:0000256" key="2">
    <source>
        <dbReference type="ARBA" id="ARBA00010488"/>
    </source>
</evidence>
<dbReference type="Gene3D" id="3.40.50.12580">
    <property type="match status" value="2"/>
</dbReference>
<dbReference type="GO" id="GO:0005886">
    <property type="term" value="C:plasma membrane"/>
    <property type="evidence" value="ECO:0007669"/>
    <property type="project" value="UniProtKB-SubCell"/>
</dbReference>
<accession>A0A1G6ZVT7</accession>
<evidence type="ECO:0000256" key="3">
    <source>
        <dbReference type="ARBA" id="ARBA00022475"/>
    </source>
</evidence>
<gene>
    <name evidence="8" type="ORF">SAMN04488126_10385</name>
</gene>
<keyword evidence="4 8" id="KW-0808">Transferase</keyword>
<dbReference type="InterPro" id="IPR043148">
    <property type="entry name" value="TagF_C"/>
</dbReference>
<dbReference type="PANTHER" id="PTHR37316:SF3">
    <property type="entry name" value="TEICHOIC ACID GLYCEROL-PHOSPHATE TRANSFERASE"/>
    <property type="match status" value="1"/>
</dbReference>
<reference evidence="8 9" key="1">
    <citation type="submission" date="2016-10" db="EMBL/GenBank/DDBJ databases">
        <authorList>
            <person name="de Groot N.N."/>
        </authorList>
    </citation>
    <scope>NUCLEOTIDE SEQUENCE [LARGE SCALE GENOMIC DNA]</scope>
    <source>
        <strain evidence="8 9">CGMCC 1.6762</strain>
    </source>
</reference>
<keyword evidence="3" id="KW-1003">Cell membrane</keyword>
<evidence type="ECO:0000256" key="1">
    <source>
        <dbReference type="ARBA" id="ARBA00004202"/>
    </source>
</evidence>
<dbReference type="GO" id="GO:0019350">
    <property type="term" value="P:teichoic acid biosynthetic process"/>
    <property type="evidence" value="ECO:0007669"/>
    <property type="project" value="UniProtKB-KW"/>
</dbReference>
<keyword evidence="6" id="KW-0472">Membrane</keyword>
<feature type="domain" description="TarS C-terminal" evidence="7">
    <location>
        <begin position="178"/>
        <end position="321"/>
    </location>
</feature>
<evidence type="ECO:0000313" key="8">
    <source>
        <dbReference type="EMBL" id="SDE06649.1"/>
    </source>
</evidence>
<dbReference type="SUPFAM" id="SSF53756">
    <property type="entry name" value="UDP-Glycosyltransferase/glycogen phosphorylase"/>
    <property type="match status" value="2"/>
</dbReference>
<evidence type="ECO:0000259" key="7">
    <source>
        <dbReference type="Pfam" id="PF18674"/>
    </source>
</evidence>
<dbReference type="InterPro" id="IPR051612">
    <property type="entry name" value="Teichoic_Acid_Biosynth"/>
</dbReference>
<evidence type="ECO:0000256" key="5">
    <source>
        <dbReference type="ARBA" id="ARBA00022944"/>
    </source>
</evidence>
<dbReference type="STRING" id="426756.SAMN04488126_10385"/>
<dbReference type="InterPro" id="IPR007554">
    <property type="entry name" value="Glycerophosphate_synth"/>
</dbReference>
<organism evidence="8 9">
    <name type="scientific">Bhargavaea beijingensis</name>
    <dbReference type="NCBI Taxonomy" id="426756"/>
    <lineage>
        <taxon>Bacteria</taxon>
        <taxon>Bacillati</taxon>
        <taxon>Bacillota</taxon>
        <taxon>Bacilli</taxon>
        <taxon>Bacillales</taxon>
        <taxon>Caryophanaceae</taxon>
        <taxon>Bhargavaea</taxon>
    </lineage>
</organism>
<dbReference type="EMBL" id="FNAR01000003">
    <property type="protein sequence ID" value="SDE06649.1"/>
    <property type="molecule type" value="Genomic_DNA"/>
</dbReference>
<dbReference type="Pfam" id="PF18674">
    <property type="entry name" value="TarS_C1"/>
    <property type="match status" value="1"/>
</dbReference>
<dbReference type="Proteomes" id="UP000198823">
    <property type="component" value="Unassembled WGS sequence"/>
</dbReference>
<evidence type="ECO:0000256" key="4">
    <source>
        <dbReference type="ARBA" id="ARBA00022679"/>
    </source>
</evidence>
<evidence type="ECO:0000256" key="6">
    <source>
        <dbReference type="ARBA" id="ARBA00023136"/>
    </source>
</evidence>
<dbReference type="AlphaFoldDB" id="A0A1G6ZVT7"/>
<sequence>MKSQIELYQDNNNIFIKIELDIGYEVTDIFLEHSETGKQVRYPVEFDNGVAILRLPFDSLLRDLKKHQTINVDEISLSVQARWHWYASIRVDEEDAPAELVAKLNKRVETDATIPGKKKYWTKENRSFHYDLRIGKFKRTSVNGLQIVDMHGHQLFTYLNKHGYLNTVLDDSISGKNKLQLESVRSKGSTLKIEGRLNTGYFDFRNAKAILKSRTTTTEVSLDLILKRDEEKFRNGFGKNIYSFFLSADFDGLLPDKNDIYDLYLEGKKPYQPEPERIRVGRPTFRARYFFREFLTNKTSGAPLLINPYYTIYKSNMSFEVFQIPEENYRYLKRLQRYSGILQVLNRHKDIWLVGERPYKAQDTGYAFFKYMRTHHPEKNVYYVVSKDSPEYENVAPLGNVVEFGSKEHIKLTLIATKIYSSHHPNYLYPIRTKSFEKAVSATKIFLQHGVLGGKNMANIYSATSKTFNVDLFVTSSDYEKEKIVVGDMGYNPKDVIVTGLSRFDTLFNNDTEVKRQILIIPTWRDWLQDVDSFLDSEYFERYRNLVNNPELHRLAEQHDFEILLCLHPNMQIFSDYFEGTPVRVIHQGEIDVQSLIKESALMITDYSSVAFDFSFLHKPVVYYQFDRERFLGKRGSHLDMDQELPGDIVREETEVIGKIREYAGQQFKANPETVQKANKFIKYRDTRSSERIYLETKDVYKKRTLLAEMKKNDFLRDLFTKFRKSNYYFPTMKVAYSLMRRVLPVKKNKVFLESGLGKSLGDSPKEIYDVLQKSGKDYEFVWSYNRRFPNKPQNTKVVKRLSPGYYYHLATSGYWINNQNFPTYIKKRKGTRYLQTWHGTPLKRMLHDIELIHGRDETYLERVSSAIQEWDALISPSRYATECFRSAFRYKGPVIEQGYPRNDVFYQGMDNDQLEAIRNKLGIAPGKKVILYAPTFRDNENIGNKFIMDIPMDFERFKERFGEEYVLLTRLHVVVSNKLRIPKELSDTVINASNYPDIQELMLISDILITDYSSVWFDFLNTNQPILFYTYDFEEYRDSIRGFYLDFENEAPGPLCMTEGQLMECISDIEKITQQYRQAYQEAQNKFCYLDDGHAAERTVKEFFLE</sequence>